<dbReference type="EMBL" id="KB199650">
    <property type="protein sequence ID" value="ESP05209.1"/>
    <property type="molecule type" value="Genomic_DNA"/>
</dbReference>
<dbReference type="STRING" id="225164.V4ALZ3"/>
<feature type="region of interest" description="Disordered" evidence="1">
    <location>
        <begin position="1"/>
        <end position="49"/>
    </location>
</feature>
<protein>
    <submittedName>
        <fullName evidence="2">Uncharacterized protein</fullName>
    </submittedName>
</protein>
<gene>
    <name evidence="2" type="ORF">LOTGIDRAFT_103177</name>
</gene>
<evidence type="ECO:0000256" key="1">
    <source>
        <dbReference type="SAM" id="MobiDB-lite"/>
    </source>
</evidence>
<dbReference type="GeneID" id="20229714"/>
<evidence type="ECO:0000313" key="3">
    <source>
        <dbReference type="Proteomes" id="UP000030746"/>
    </source>
</evidence>
<keyword evidence="3" id="KW-1185">Reference proteome</keyword>
<dbReference type="AlphaFoldDB" id="V4ALZ3"/>
<dbReference type="HOGENOM" id="CLU_2139687_0_0_1"/>
<dbReference type="CTD" id="20229714"/>
<dbReference type="OrthoDB" id="6019271at2759"/>
<dbReference type="RefSeq" id="XP_009043754.1">
    <property type="nucleotide sequence ID" value="XM_009045506.1"/>
</dbReference>
<feature type="non-terminal residue" evidence="2">
    <location>
        <position position="1"/>
    </location>
</feature>
<dbReference type="Proteomes" id="UP000030746">
    <property type="component" value="Unassembled WGS sequence"/>
</dbReference>
<name>V4ALZ3_LOTGI</name>
<feature type="compositionally biased region" description="Polar residues" evidence="1">
    <location>
        <begin position="38"/>
        <end position="48"/>
    </location>
</feature>
<sequence>VFQNQPSSQRSTPNSSPRSRNAMSPTIINNVNNNKVNSPSTPMESSLTGLGGDVRQAFSQRPSASINNVGGMGNFRQDLLVAADSVTNAMSSLVKELNSGWYFDILWQIYKPR</sequence>
<accession>V4ALZ3</accession>
<reference evidence="2 3" key="1">
    <citation type="journal article" date="2013" name="Nature">
        <title>Insights into bilaterian evolution from three spiralian genomes.</title>
        <authorList>
            <person name="Simakov O."/>
            <person name="Marletaz F."/>
            <person name="Cho S.J."/>
            <person name="Edsinger-Gonzales E."/>
            <person name="Havlak P."/>
            <person name="Hellsten U."/>
            <person name="Kuo D.H."/>
            <person name="Larsson T."/>
            <person name="Lv J."/>
            <person name="Arendt D."/>
            <person name="Savage R."/>
            <person name="Osoegawa K."/>
            <person name="de Jong P."/>
            <person name="Grimwood J."/>
            <person name="Chapman J.A."/>
            <person name="Shapiro H."/>
            <person name="Aerts A."/>
            <person name="Otillar R.P."/>
            <person name="Terry A.Y."/>
            <person name="Boore J.L."/>
            <person name="Grigoriev I.V."/>
            <person name="Lindberg D.R."/>
            <person name="Seaver E.C."/>
            <person name="Weisblat D.A."/>
            <person name="Putnam N.H."/>
            <person name="Rokhsar D.S."/>
        </authorList>
    </citation>
    <scope>NUCLEOTIDE SEQUENCE [LARGE SCALE GENOMIC DNA]</scope>
</reference>
<feature type="compositionally biased region" description="Low complexity" evidence="1">
    <location>
        <begin position="1"/>
        <end position="21"/>
    </location>
</feature>
<evidence type="ECO:0000313" key="2">
    <source>
        <dbReference type="EMBL" id="ESP05209.1"/>
    </source>
</evidence>
<dbReference type="KEGG" id="lgi:LOTGIDRAFT_103177"/>
<proteinExistence type="predicted"/>
<organism evidence="2 3">
    <name type="scientific">Lottia gigantea</name>
    <name type="common">Giant owl limpet</name>
    <dbReference type="NCBI Taxonomy" id="225164"/>
    <lineage>
        <taxon>Eukaryota</taxon>
        <taxon>Metazoa</taxon>
        <taxon>Spiralia</taxon>
        <taxon>Lophotrochozoa</taxon>
        <taxon>Mollusca</taxon>
        <taxon>Gastropoda</taxon>
        <taxon>Patellogastropoda</taxon>
        <taxon>Lottioidea</taxon>
        <taxon>Lottiidae</taxon>
        <taxon>Lottia</taxon>
    </lineage>
</organism>